<dbReference type="Proteomes" id="UP000238296">
    <property type="component" value="Unassembled WGS sequence"/>
</dbReference>
<evidence type="ECO:0000256" key="1">
    <source>
        <dbReference type="SAM" id="MobiDB-lite"/>
    </source>
</evidence>
<evidence type="ECO:0000259" key="2">
    <source>
        <dbReference type="Pfam" id="PF00456"/>
    </source>
</evidence>
<keyword evidence="3" id="KW-0560">Oxidoreductase</keyword>
<dbReference type="EC" id="1.2.4.1" evidence="3"/>
<dbReference type="Gene3D" id="3.40.50.970">
    <property type="match status" value="1"/>
</dbReference>
<feature type="region of interest" description="Disordered" evidence="1">
    <location>
        <begin position="288"/>
        <end position="312"/>
    </location>
</feature>
<feature type="domain" description="Transketolase N-terminal" evidence="2">
    <location>
        <begin position="18"/>
        <end position="131"/>
    </location>
</feature>
<dbReference type="GO" id="GO:0000287">
    <property type="term" value="F:magnesium ion binding"/>
    <property type="evidence" value="ECO:0007669"/>
    <property type="project" value="UniProtKB-ARBA"/>
</dbReference>
<sequence length="312" mass="33624">MREFGGLQSYPSRAKDPDPVDYSTGSVGIGATAPIWGAIARRYVDNAFGTGGTGRQYSLVGDAELDEGAVWEAVLDPAVSQLGEVVWIVDLNRQSLDRVVPNIAADKLQRMFDAAGWQVIVVKYGQAMEQLFARPGGCAVRRRIDEMANPEYQRLLRCNASELRHRLPGAGPDAGAIARVTAEVDDATLVQAIANLGGHDLSALDRALSTIDDSRPTVVFAYTVKGYGLATHGHPQNHSSLLTDDQVRELAVRLGADPDDPWRQFPDGSVEAELCRNTAKRLARSPIPVRSAPSLPSDIGRTPAGMATTQLR</sequence>
<evidence type="ECO:0000313" key="3">
    <source>
        <dbReference type="EMBL" id="PQM48021.1"/>
    </source>
</evidence>
<keyword evidence="3" id="KW-0670">Pyruvate</keyword>
<proteinExistence type="predicted"/>
<reference evidence="3 4" key="1">
    <citation type="journal article" date="2017" name="Int. J. Syst. Evol. Microbiol.">
        <title>Mycobacterium talmoniae sp. nov., a slowly growing mycobacterium isolated from human respiratory samples.</title>
        <authorList>
            <person name="Davidson R.M."/>
            <person name="DeGroote M.A."/>
            <person name="Marola J.L."/>
            <person name="Buss S."/>
            <person name="Jones V."/>
            <person name="McNeil M.R."/>
            <person name="Freifeld A.G."/>
            <person name="Elaine Epperson L."/>
            <person name="Hasan N.A."/>
            <person name="Jackson M."/>
            <person name="Iwen P.C."/>
            <person name="Salfinger M."/>
            <person name="Strong M."/>
        </authorList>
    </citation>
    <scope>NUCLEOTIDE SEQUENCE [LARGE SCALE GENOMIC DNA]</scope>
    <source>
        <strain evidence="3 4">ATCC BAA-2683</strain>
    </source>
</reference>
<feature type="domain" description="Transketolase N-terminal" evidence="2">
    <location>
        <begin position="191"/>
        <end position="262"/>
    </location>
</feature>
<feature type="region of interest" description="Disordered" evidence="1">
    <location>
        <begin position="1"/>
        <end position="21"/>
    </location>
</feature>
<dbReference type="Pfam" id="PF00456">
    <property type="entry name" value="Transketolase_N"/>
    <property type="match status" value="2"/>
</dbReference>
<accession>A0A2S8BMW6</accession>
<organism evidence="3 4">
    <name type="scientific">Mycobacterium talmoniae</name>
    <dbReference type="NCBI Taxonomy" id="1858794"/>
    <lineage>
        <taxon>Bacteria</taxon>
        <taxon>Bacillati</taxon>
        <taxon>Actinomycetota</taxon>
        <taxon>Actinomycetes</taxon>
        <taxon>Mycobacteriales</taxon>
        <taxon>Mycobacteriaceae</taxon>
        <taxon>Mycobacterium</taxon>
    </lineage>
</organism>
<dbReference type="AlphaFoldDB" id="A0A2S8BMW6"/>
<dbReference type="SUPFAM" id="SSF52518">
    <property type="entry name" value="Thiamin diphosphate-binding fold (THDP-binding)"/>
    <property type="match status" value="1"/>
</dbReference>
<dbReference type="EMBL" id="PPEA01000254">
    <property type="protein sequence ID" value="PQM48021.1"/>
    <property type="molecule type" value="Genomic_DNA"/>
</dbReference>
<dbReference type="InterPro" id="IPR005474">
    <property type="entry name" value="Transketolase_N"/>
</dbReference>
<dbReference type="InterPro" id="IPR051157">
    <property type="entry name" value="PDH/Transketolase"/>
</dbReference>
<dbReference type="GO" id="GO:0004739">
    <property type="term" value="F:pyruvate dehydrogenase (acetyl-transferring) activity"/>
    <property type="evidence" value="ECO:0007669"/>
    <property type="project" value="UniProtKB-EC"/>
</dbReference>
<comment type="caution">
    <text evidence="3">The sequence shown here is derived from an EMBL/GenBank/DDBJ whole genome shotgun (WGS) entry which is preliminary data.</text>
</comment>
<evidence type="ECO:0000313" key="4">
    <source>
        <dbReference type="Proteomes" id="UP000238296"/>
    </source>
</evidence>
<gene>
    <name evidence="3" type="primary">aceE_3</name>
    <name evidence="3" type="ORF">C1Y40_01844</name>
</gene>
<protein>
    <submittedName>
        <fullName evidence="3">Pyruvate dehydrogenase E1 component</fullName>
        <ecNumber evidence="3">1.2.4.1</ecNumber>
    </submittedName>
</protein>
<dbReference type="InterPro" id="IPR029061">
    <property type="entry name" value="THDP-binding"/>
</dbReference>
<name>A0A2S8BMW6_9MYCO</name>
<dbReference type="PANTHER" id="PTHR43825">
    <property type="entry name" value="PYRUVATE DEHYDROGENASE E1 COMPONENT"/>
    <property type="match status" value="1"/>
</dbReference>
<dbReference type="PANTHER" id="PTHR43825:SF4">
    <property type="entry name" value="PYRUVATE DEHYDROGENASE E1 COMPONENT"/>
    <property type="match status" value="1"/>
</dbReference>